<comment type="caution">
    <text evidence="1">The sequence shown here is derived from an EMBL/GenBank/DDBJ whole genome shotgun (WGS) entry which is preliminary data.</text>
</comment>
<dbReference type="PATRIC" id="fig|579748.3.peg.55"/>
<name>A0A0F4NTR6_9VIBR</name>
<dbReference type="EMBL" id="JXXV01000002">
    <property type="protein sequence ID" value="KJY85456.1"/>
    <property type="molecule type" value="Genomic_DNA"/>
</dbReference>
<dbReference type="Proteomes" id="UP000033673">
    <property type="component" value="Unassembled WGS sequence"/>
</dbReference>
<gene>
    <name evidence="1" type="ORF">TW81_00270</name>
</gene>
<proteinExistence type="predicted"/>
<evidence type="ECO:0000313" key="2">
    <source>
        <dbReference type="Proteomes" id="UP000033673"/>
    </source>
</evidence>
<protein>
    <submittedName>
        <fullName evidence="1">Uncharacterized protein</fullName>
    </submittedName>
</protein>
<dbReference type="STRING" id="579748.TW81_00270"/>
<dbReference type="OrthoDB" id="5906237at2"/>
<evidence type="ECO:0000313" key="1">
    <source>
        <dbReference type="EMBL" id="KJY85456.1"/>
    </source>
</evidence>
<accession>A0A0F4NTR6</accession>
<sequence>MMLAISIITLSSIPLPASCYLFYLLAKRIAANDILLPSLQGEVEFSGAAECKTALGAFKISKVNFVVMAFGLLITKADKTRVILWRDSLAEANYRHLLVVLKREH</sequence>
<dbReference type="AlphaFoldDB" id="A0A0F4NTR6"/>
<organism evidence="1 2">
    <name type="scientific">Vibrio galatheae</name>
    <dbReference type="NCBI Taxonomy" id="579748"/>
    <lineage>
        <taxon>Bacteria</taxon>
        <taxon>Pseudomonadati</taxon>
        <taxon>Pseudomonadota</taxon>
        <taxon>Gammaproteobacteria</taxon>
        <taxon>Vibrionales</taxon>
        <taxon>Vibrionaceae</taxon>
        <taxon>Vibrio</taxon>
    </lineage>
</organism>
<keyword evidence="2" id="KW-1185">Reference proteome</keyword>
<reference evidence="1 2" key="1">
    <citation type="journal article" date="2015" name="BMC Genomics">
        <title>Genome mining reveals unlocked bioactive potential of marine Gram-negative bacteria.</title>
        <authorList>
            <person name="Machado H."/>
            <person name="Sonnenschein E.C."/>
            <person name="Melchiorsen J."/>
            <person name="Gram L."/>
        </authorList>
    </citation>
    <scope>NUCLEOTIDE SEQUENCE [LARGE SCALE GENOMIC DNA]</scope>
    <source>
        <strain evidence="1 2">S2757</strain>
    </source>
</reference>